<sequence>MCLIPFFFIHQNFAIWIALFLSLTNLIPYVGPYIGGIPVVIYEFFMNQQLGYASLIVIMVLQYLESSYLQPYLFSKGIHLHPIYLIIALTFFGDLFGIIGMIFSPLLLSYVIFLVELLRNLRIGDDIKRIMHYEND</sequence>
<evidence type="ECO:0000256" key="5">
    <source>
        <dbReference type="ARBA" id="ARBA00022692"/>
    </source>
</evidence>
<keyword evidence="4" id="KW-1003">Cell membrane</keyword>
<dbReference type="EMBL" id="CP101620">
    <property type="protein sequence ID" value="UTY40906.1"/>
    <property type="molecule type" value="Genomic_DNA"/>
</dbReference>
<evidence type="ECO:0000256" key="6">
    <source>
        <dbReference type="ARBA" id="ARBA00022989"/>
    </source>
</evidence>
<organism evidence="9 10">
    <name type="scientific">Allocoprobacillus halotolerans</name>
    <dbReference type="NCBI Taxonomy" id="2944914"/>
    <lineage>
        <taxon>Bacteria</taxon>
        <taxon>Bacillati</taxon>
        <taxon>Bacillota</taxon>
        <taxon>Erysipelotrichia</taxon>
        <taxon>Erysipelotrichales</taxon>
        <taxon>Erysipelotrichaceae</taxon>
        <taxon>Allocoprobacillus</taxon>
    </lineage>
</organism>
<evidence type="ECO:0000256" key="4">
    <source>
        <dbReference type="ARBA" id="ARBA00022475"/>
    </source>
</evidence>
<evidence type="ECO:0000256" key="7">
    <source>
        <dbReference type="ARBA" id="ARBA00023136"/>
    </source>
</evidence>
<dbReference type="PANTHER" id="PTHR21716">
    <property type="entry name" value="TRANSMEMBRANE PROTEIN"/>
    <property type="match status" value="1"/>
</dbReference>
<keyword evidence="7 8" id="KW-0472">Membrane</keyword>
<evidence type="ECO:0000313" key="10">
    <source>
        <dbReference type="Proteomes" id="UP001060112"/>
    </source>
</evidence>
<comment type="similarity">
    <text evidence="2">Belongs to the autoinducer-2 exporter (AI-2E) (TC 2.A.86) family.</text>
</comment>
<evidence type="ECO:0000256" key="2">
    <source>
        <dbReference type="ARBA" id="ARBA00009773"/>
    </source>
</evidence>
<keyword evidence="6 8" id="KW-1133">Transmembrane helix</keyword>
<comment type="subcellular location">
    <subcellularLocation>
        <location evidence="1">Cell membrane</location>
        <topology evidence="1">Multi-pass membrane protein</topology>
    </subcellularLocation>
</comment>
<name>A0ABY5I9F3_9FIRM</name>
<dbReference type="Pfam" id="PF01594">
    <property type="entry name" value="AI-2E_transport"/>
    <property type="match status" value="1"/>
</dbReference>
<feature type="transmembrane region" description="Helical" evidence="8">
    <location>
        <begin position="13"/>
        <end position="32"/>
    </location>
</feature>
<evidence type="ECO:0000256" key="3">
    <source>
        <dbReference type="ARBA" id="ARBA00022448"/>
    </source>
</evidence>
<feature type="transmembrane region" description="Helical" evidence="8">
    <location>
        <begin position="84"/>
        <end position="113"/>
    </location>
</feature>
<proteinExistence type="inferred from homology"/>
<dbReference type="Proteomes" id="UP001060112">
    <property type="component" value="Chromosome"/>
</dbReference>
<evidence type="ECO:0000256" key="1">
    <source>
        <dbReference type="ARBA" id="ARBA00004651"/>
    </source>
</evidence>
<feature type="transmembrane region" description="Helical" evidence="8">
    <location>
        <begin position="44"/>
        <end position="64"/>
    </location>
</feature>
<evidence type="ECO:0000313" key="9">
    <source>
        <dbReference type="EMBL" id="UTY40906.1"/>
    </source>
</evidence>
<dbReference type="PANTHER" id="PTHR21716:SF53">
    <property type="entry name" value="PERMEASE PERM-RELATED"/>
    <property type="match status" value="1"/>
</dbReference>
<evidence type="ECO:0000256" key="8">
    <source>
        <dbReference type="SAM" id="Phobius"/>
    </source>
</evidence>
<reference evidence="9" key="1">
    <citation type="submission" date="2022-07" db="EMBL/GenBank/DDBJ databases">
        <title>Faecal culturing of patients with breast cancer.</title>
        <authorList>
            <person name="Teng N.M.Y."/>
            <person name="Kiu R."/>
            <person name="Evans R."/>
            <person name="Baker D.J."/>
            <person name="Zenner C."/>
            <person name="Robinson S.D."/>
            <person name="Hall L.J."/>
        </authorList>
    </citation>
    <scope>NUCLEOTIDE SEQUENCE</scope>
    <source>
        <strain evidence="9">LH1062</strain>
    </source>
</reference>
<keyword evidence="5 8" id="KW-0812">Transmembrane</keyword>
<gene>
    <name evidence="9" type="ORF">NMU03_16910</name>
</gene>
<accession>A0ABY5I9F3</accession>
<protein>
    <submittedName>
        <fullName evidence="9">AI-2E family transporter</fullName>
    </submittedName>
</protein>
<dbReference type="InterPro" id="IPR002549">
    <property type="entry name" value="AI-2E-like"/>
</dbReference>
<keyword evidence="10" id="KW-1185">Reference proteome</keyword>
<keyword evidence="3" id="KW-0813">Transport</keyword>